<gene>
    <name evidence="1" type="ORF">CLOHIR_00915</name>
</gene>
<dbReference type="EMBL" id="ABWP01000035">
    <property type="protein sequence ID" value="EEA85477.1"/>
    <property type="molecule type" value="Genomic_DNA"/>
</dbReference>
<dbReference type="OrthoDB" id="9795264at2"/>
<organism evidence="1 2">
    <name type="scientific">Peptacetobacter hiranonis (strain DSM 13275 / JCM 10541 / KCTC 15199 / TO-931)</name>
    <name type="common">Clostridium hiranonis</name>
    <dbReference type="NCBI Taxonomy" id="500633"/>
    <lineage>
        <taxon>Bacteria</taxon>
        <taxon>Bacillati</taxon>
        <taxon>Bacillota</taxon>
        <taxon>Clostridia</taxon>
        <taxon>Peptostreptococcales</taxon>
        <taxon>Peptostreptococcaceae</taxon>
        <taxon>Peptacetobacter</taxon>
    </lineage>
</organism>
<dbReference type="STRING" id="500633.CLOHIR_00915"/>
<dbReference type="InterPro" id="IPR021321">
    <property type="entry name" value="DUF2922"/>
</dbReference>
<dbReference type="Proteomes" id="UP000003178">
    <property type="component" value="Unassembled WGS sequence"/>
</dbReference>
<keyword evidence="2" id="KW-1185">Reference proteome</keyword>
<reference evidence="1 2" key="2">
    <citation type="submission" date="2008-10" db="EMBL/GenBank/DDBJ databases">
        <title>Draft genome sequence of Clostridium hiranonis (DSM 13275).</title>
        <authorList>
            <person name="Sudarsanam P."/>
            <person name="Ley R."/>
            <person name="Guruge J."/>
            <person name="Turnbaugh P.J."/>
            <person name="Mahowald M."/>
            <person name="Liep D."/>
            <person name="Gordon J."/>
        </authorList>
    </citation>
    <scope>NUCLEOTIDE SEQUENCE [LARGE SCALE GENOMIC DNA]</scope>
    <source>
        <strain evidence="1 2">DSM 13275</strain>
    </source>
</reference>
<name>B6FYG3_PEPHT</name>
<reference evidence="1 2" key="1">
    <citation type="submission" date="2008-09" db="EMBL/GenBank/DDBJ databases">
        <authorList>
            <person name="Fulton L."/>
            <person name="Clifton S."/>
            <person name="Fulton B."/>
            <person name="Xu J."/>
            <person name="Minx P."/>
            <person name="Pepin K.H."/>
            <person name="Johnson M."/>
            <person name="Thiruvilangam P."/>
            <person name="Bhonagiri V."/>
            <person name="Nash W.E."/>
            <person name="Mardis E.R."/>
            <person name="Wilson R.K."/>
        </authorList>
    </citation>
    <scope>NUCLEOTIDE SEQUENCE [LARGE SCALE GENOMIC DNA]</scope>
    <source>
        <strain evidence="1 2">DSM 13275</strain>
    </source>
</reference>
<sequence length="74" mass="8194">MIRKRLAMKFKTANGKAFTISLDGPKDGVQEQEIKNAMDLVVSKKIFLVNDSEVATTSEAKIITTDETVHDLVI</sequence>
<dbReference type="Pfam" id="PF11148">
    <property type="entry name" value="DUF2922"/>
    <property type="match status" value="1"/>
</dbReference>
<evidence type="ECO:0000313" key="2">
    <source>
        <dbReference type="Proteomes" id="UP000003178"/>
    </source>
</evidence>
<dbReference type="HOGENOM" id="CLU_181401_1_1_9"/>
<comment type="caution">
    <text evidence="1">The sequence shown here is derived from an EMBL/GenBank/DDBJ whole genome shotgun (WGS) entry which is preliminary data.</text>
</comment>
<evidence type="ECO:0008006" key="3">
    <source>
        <dbReference type="Google" id="ProtNLM"/>
    </source>
</evidence>
<dbReference type="RefSeq" id="WP_006439827.1">
    <property type="nucleotide sequence ID" value="NZ_DS995356.1"/>
</dbReference>
<accession>B6FYG3</accession>
<protein>
    <recommendedName>
        <fullName evidence="3">DUF2922 domain-containing protein</fullName>
    </recommendedName>
</protein>
<proteinExistence type="predicted"/>
<evidence type="ECO:0000313" key="1">
    <source>
        <dbReference type="EMBL" id="EEA85477.1"/>
    </source>
</evidence>
<dbReference type="AlphaFoldDB" id="B6FYG3"/>